<evidence type="ECO:0000256" key="4">
    <source>
        <dbReference type="ARBA" id="ARBA00022598"/>
    </source>
</evidence>
<dbReference type="Gene3D" id="3.30.300.30">
    <property type="match status" value="1"/>
</dbReference>
<evidence type="ECO:0000256" key="7">
    <source>
        <dbReference type="ARBA" id="ARBA00061566"/>
    </source>
</evidence>
<evidence type="ECO:0000256" key="10">
    <source>
        <dbReference type="ARBA" id="ARBA00075111"/>
    </source>
</evidence>
<dbReference type="SUPFAM" id="SSF56801">
    <property type="entry name" value="Acetyl-CoA synthetase-like"/>
    <property type="match status" value="1"/>
</dbReference>
<comment type="caution">
    <text evidence="14">The sequence shown here is derived from an EMBL/GenBank/DDBJ whole genome shotgun (WGS) entry which is preliminary data.</text>
</comment>
<dbReference type="Pfam" id="PF14535">
    <property type="entry name" value="AMP-binding_C_2"/>
    <property type="match status" value="1"/>
</dbReference>
<comment type="function">
    <text evidence="11">Catalyzes the activation of phenylacetic acid (PA) to phenylacetyl-CoA (PA-CoA).</text>
</comment>
<organism evidence="14 15">
    <name type="scientific">Candidatus Acidulodesulfobacterium ferriphilum</name>
    <dbReference type="NCBI Taxonomy" id="2597223"/>
    <lineage>
        <taxon>Bacteria</taxon>
        <taxon>Deltaproteobacteria</taxon>
        <taxon>Candidatus Acidulodesulfobacterales</taxon>
        <taxon>Candidatus Acidulodesulfobacterium</taxon>
    </lineage>
</organism>
<evidence type="ECO:0000256" key="6">
    <source>
        <dbReference type="ARBA" id="ARBA00060591"/>
    </source>
</evidence>
<evidence type="ECO:0000256" key="5">
    <source>
        <dbReference type="ARBA" id="ARBA00022741"/>
    </source>
</evidence>
<dbReference type="EC" id="6.2.1.30" evidence="8 11"/>
<protein>
    <recommendedName>
        <fullName evidence="9 11">Phenylacetate-coenzyme A ligase</fullName>
        <ecNumber evidence="8 11">6.2.1.30</ecNumber>
    </recommendedName>
    <alternativeName>
        <fullName evidence="10 11">Phenylacetyl-CoA ligase</fullName>
    </alternativeName>
</protein>
<dbReference type="GO" id="GO:0010124">
    <property type="term" value="P:phenylacetate catabolic process"/>
    <property type="evidence" value="ECO:0007669"/>
    <property type="project" value="UniProtKB-UniRule"/>
</dbReference>
<evidence type="ECO:0000256" key="1">
    <source>
        <dbReference type="ARBA" id="ARBA00011245"/>
    </source>
</evidence>
<name>A0A519BA89_9DELT</name>
<keyword evidence="3" id="KW-0597">Phosphoprotein</keyword>
<dbReference type="InterPro" id="IPR042099">
    <property type="entry name" value="ANL_N_sf"/>
</dbReference>
<feature type="domain" description="AMP-dependent synthetase/ligase" evidence="12">
    <location>
        <begin position="77"/>
        <end position="280"/>
    </location>
</feature>
<dbReference type="PANTHER" id="PTHR43439:SF2">
    <property type="entry name" value="ENZYME, PUTATIVE (JCVI)-RELATED"/>
    <property type="match status" value="1"/>
</dbReference>
<evidence type="ECO:0000313" key="15">
    <source>
        <dbReference type="Proteomes" id="UP000320813"/>
    </source>
</evidence>
<dbReference type="Pfam" id="PF00501">
    <property type="entry name" value="AMP-binding"/>
    <property type="match status" value="1"/>
</dbReference>
<proteinExistence type="inferred from homology"/>
<dbReference type="InterPro" id="IPR045851">
    <property type="entry name" value="AMP-bd_C_sf"/>
</dbReference>
<evidence type="ECO:0000256" key="2">
    <source>
        <dbReference type="ARBA" id="ARBA00022450"/>
    </source>
</evidence>
<evidence type="ECO:0000256" key="3">
    <source>
        <dbReference type="ARBA" id="ARBA00022553"/>
    </source>
</evidence>
<keyword evidence="5 11" id="KW-0547">Nucleotide-binding</keyword>
<gene>
    <name evidence="14" type="ORF">EVJ47_07225</name>
</gene>
<keyword evidence="2" id="KW-0596">Phosphopantetheine</keyword>
<dbReference type="PIRSF" id="PIRSF006444">
    <property type="entry name" value="PaaK"/>
    <property type="match status" value="1"/>
</dbReference>
<comment type="subunit">
    <text evidence="1">Monomer.</text>
</comment>
<reference evidence="14 15" key="1">
    <citation type="submission" date="2019-01" db="EMBL/GenBank/DDBJ databases">
        <title>Insights into ecological role of a new deltaproteobacterial order Candidatus Sinidesulfobacterales (Sva0485) by metagenomics and metatranscriptomics.</title>
        <authorList>
            <person name="Tan S."/>
            <person name="Liu J."/>
            <person name="Fang Y."/>
            <person name="Hedlund B.P."/>
            <person name="Lian Z.H."/>
            <person name="Huang L.Y."/>
            <person name="Li J.T."/>
            <person name="Huang L.N."/>
            <person name="Li W.J."/>
            <person name="Jiang H.C."/>
            <person name="Dong H.L."/>
            <person name="Shu W.S."/>
        </authorList>
    </citation>
    <scope>NUCLEOTIDE SEQUENCE [LARGE SCALE GENOMIC DNA]</scope>
    <source>
        <strain evidence="14">AP3</strain>
    </source>
</reference>
<dbReference type="Proteomes" id="UP000320813">
    <property type="component" value="Unassembled WGS sequence"/>
</dbReference>
<dbReference type="EMBL" id="SGBD01000004">
    <property type="protein sequence ID" value="RZD14195.1"/>
    <property type="molecule type" value="Genomic_DNA"/>
</dbReference>
<dbReference type="InterPro" id="IPR028154">
    <property type="entry name" value="AMP-dep_Lig_C"/>
</dbReference>
<dbReference type="UniPathway" id="UPA00930"/>
<evidence type="ECO:0000259" key="12">
    <source>
        <dbReference type="Pfam" id="PF00501"/>
    </source>
</evidence>
<dbReference type="FunFam" id="3.40.50.12780:FF:000016">
    <property type="entry name" value="Phenylacetate-coenzyme A ligase"/>
    <property type="match status" value="1"/>
</dbReference>
<evidence type="ECO:0000259" key="13">
    <source>
        <dbReference type="Pfam" id="PF14535"/>
    </source>
</evidence>
<keyword evidence="4 11" id="KW-0436">Ligase</keyword>
<comment type="similarity">
    <text evidence="7 11">Belongs to the phenylacetyl-CoA ligase family.</text>
</comment>
<dbReference type="PANTHER" id="PTHR43439">
    <property type="entry name" value="PHENYLACETATE-COENZYME A LIGASE"/>
    <property type="match status" value="1"/>
</dbReference>
<comment type="catalytic activity">
    <reaction evidence="11">
        <text>2-phenylacetate + ATP + CoA = phenylacetyl-CoA + AMP + diphosphate</text>
        <dbReference type="Rhea" id="RHEA:20956"/>
        <dbReference type="ChEBI" id="CHEBI:18401"/>
        <dbReference type="ChEBI" id="CHEBI:30616"/>
        <dbReference type="ChEBI" id="CHEBI:33019"/>
        <dbReference type="ChEBI" id="CHEBI:57287"/>
        <dbReference type="ChEBI" id="CHEBI:57390"/>
        <dbReference type="ChEBI" id="CHEBI:456215"/>
        <dbReference type="EC" id="6.2.1.30"/>
    </reaction>
</comment>
<sequence>MDYLELKTLQTARLKETLRTVFIKNDFYKNKLNEAGIKHISDIDNIKNIDDIKNLPFTAKIDLVNNYPFGIFSRPLKDLIRIHASSGTTGKPIIAGYTKRDIRVWSHLMARVLCAAGLGKNDIGQNAYGYGLFTGGLGFHYGAEALGMTIIPMSTGFTERQFTMMEDIGATALFCTPSYALFLGEEINKFIKDTSKIKLKKGIFGAEPWSNEFRQNIESSLNIDAYDIYGLSELLGPGVAFECVYKNGLHINEDNFLPEIINPKTGEVLKEGEQGELVLTSLNRQAMPLIRFRTKDITSLYKDKCRCGRSFVRMHKIKGRTDDMIILKGVNIFPSQIESIIFGYDYLEPAYLIELYTDNLLDKMNVIIEPKQEVFNMGGSKMDELTKEISHKIYELVGIRSKVTAVPPKTLERSQGKSKRIRDLRKKI</sequence>
<evidence type="ECO:0000256" key="8">
    <source>
        <dbReference type="ARBA" id="ARBA00066629"/>
    </source>
</evidence>
<evidence type="ECO:0000256" key="11">
    <source>
        <dbReference type="PIRNR" id="PIRNR006444"/>
    </source>
</evidence>
<dbReference type="AlphaFoldDB" id="A0A519BA89"/>
<dbReference type="InterPro" id="IPR011880">
    <property type="entry name" value="PA_CoA_ligase"/>
</dbReference>
<dbReference type="GO" id="GO:0000166">
    <property type="term" value="F:nucleotide binding"/>
    <property type="evidence" value="ECO:0007669"/>
    <property type="project" value="UniProtKB-KW"/>
</dbReference>
<feature type="domain" description="AMP-dependent ligase C-terminal" evidence="13">
    <location>
        <begin position="329"/>
        <end position="425"/>
    </location>
</feature>
<dbReference type="InterPro" id="IPR000873">
    <property type="entry name" value="AMP-dep_synth/lig_dom"/>
</dbReference>
<dbReference type="Gene3D" id="3.40.50.12780">
    <property type="entry name" value="N-terminal domain of ligase-like"/>
    <property type="match status" value="1"/>
</dbReference>
<evidence type="ECO:0000313" key="14">
    <source>
        <dbReference type="EMBL" id="RZD14195.1"/>
    </source>
</evidence>
<dbReference type="InterPro" id="IPR051414">
    <property type="entry name" value="Adenylate-forming_Reductase"/>
</dbReference>
<dbReference type="CDD" id="cd05913">
    <property type="entry name" value="PaaK"/>
    <property type="match status" value="1"/>
</dbReference>
<dbReference type="GO" id="GO:0047475">
    <property type="term" value="F:phenylacetate-CoA ligase activity"/>
    <property type="evidence" value="ECO:0007669"/>
    <property type="project" value="UniProtKB-EC"/>
</dbReference>
<comment type="pathway">
    <text evidence="6 11">Aromatic compound metabolism; phenylacetate degradation.</text>
</comment>
<accession>A0A519BA89</accession>
<evidence type="ECO:0000256" key="9">
    <source>
        <dbReference type="ARBA" id="ARBA00068695"/>
    </source>
</evidence>